<protein>
    <recommendedName>
        <fullName evidence="4">Ubiquitin-like domain-containing protein</fullName>
    </recommendedName>
</protein>
<dbReference type="GO" id="GO:0070449">
    <property type="term" value="C:elongin complex"/>
    <property type="evidence" value="ECO:0007669"/>
    <property type="project" value="InterPro"/>
</dbReference>
<dbReference type="GO" id="GO:0006368">
    <property type="term" value="P:transcription elongation by RNA polymerase II"/>
    <property type="evidence" value="ECO:0007669"/>
    <property type="project" value="InterPro"/>
</dbReference>
<dbReference type="PANTHER" id="PTHR13248:SF4">
    <property type="entry name" value="ELONGIN B"/>
    <property type="match status" value="1"/>
</dbReference>
<feature type="region of interest" description="Disordered" evidence="1">
    <location>
        <begin position="93"/>
        <end position="116"/>
    </location>
</feature>
<dbReference type="EMBL" id="BTSY01000003">
    <property type="protein sequence ID" value="GMT18821.1"/>
    <property type="molecule type" value="Genomic_DNA"/>
</dbReference>
<dbReference type="SUPFAM" id="SSF54236">
    <property type="entry name" value="Ubiquitin-like"/>
    <property type="match status" value="1"/>
</dbReference>
<name>A0AAV5VHF2_9BILA</name>
<evidence type="ECO:0008006" key="4">
    <source>
        <dbReference type="Google" id="ProtNLM"/>
    </source>
</evidence>
<proteinExistence type="predicted"/>
<organism evidence="2 3">
    <name type="scientific">Pristionchus fissidentatus</name>
    <dbReference type="NCBI Taxonomy" id="1538716"/>
    <lineage>
        <taxon>Eukaryota</taxon>
        <taxon>Metazoa</taxon>
        <taxon>Ecdysozoa</taxon>
        <taxon>Nematoda</taxon>
        <taxon>Chromadorea</taxon>
        <taxon>Rhabditida</taxon>
        <taxon>Rhabditina</taxon>
        <taxon>Diplogasteromorpha</taxon>
        <taxon>Diplogasteroidea</taxon>
        <taxon>Neodiplogasteridae</taxon>
        <taxon>Pristionchus</taxon>
    </lineage>
</organism>
<dbReference type="InterPro" id="IPR039049">
    <property type="entry name" value="ELOB"/>
</dbReference>
<sequence>MPNKVYFEVAWDNKHFFLDCEPTTTIDEVKRMIHSCYPEMALSDFTLAWKPKDGSWTALEDAKSLSGCGLSANNSPAENPSYLGLLRKGETVPKMDSLSEPPELPDNMRISNDNQA</sequence>
<comment type="caution">
    <text evidence="2">The sequence shown here is derived from an EMBL/GenBank/DDBJ whole genome shotgun (WGS) entry which is preliminary data.</text>
</comment>
<dbReference type="Proteomes" id="UP001432322">
    <property type="component" value="Unassembled WGS sequence"/>
</dbReference>
<keyword evidence="3" id="KW-1185">Reference proteome</keyword>
<dbReference type="GO" id="GO:0030891">
    <property type="term" value="C:VCB complex"/>
    <property type="evidence" value="ECO:0007669"/>
    <property type="project" value="InterPro"/>
</dbReference>
<dbReference type="AlphaFoldDB" id="A0AAV5VHF2"/>
<evidence type="ECO:0000313" key="2">
    <source>
        <dbReference type="EMBL" id="GMT18821.1"/>
    </source>
</evidence>
<dbReference type="InterPro" id="IPR029071">
    <property type="entry name" value="Ubiquitin-like_domsf"/>
</dbReference>
<evidence type="ECO:0000313" key="3">
    <source>
        <dbReference type="Proteomes" id="UP001432322"/>
    </source>
</evidence>
<accession>A0AAV5VHF2</accession>
<reference evidence="2" key="1">
    <citation type="submission" date="2023-10" db="EMBL/GenBank/DDBJ databases">
        <title>Genome assembly of Pristionchus species.</title>
        <authorList>
            <person name="Yoshida K."/>
            <person name="Sommer R.J."/>
        </authorList>
    </citation>
    <scope>NUCLEOTIDE SEQUENCE</scope>
    <source>
        <strain evidence="2">RS5133</strain>
    </source>
</reference>
<dbReference type="Gene3D" id="3.10.20.90">
    <property type="entry name" value="Phosphatidylinositol 3-kinase Catalytic Subunit, Chain A, domain 1"/>
    <property type="match status" value="1"/>
</dbReference>
<dbReference type="PANTHER" id="PTHR13248">
    <property type="entry name" value="TRANSCRIPTION ELONGATION FACTOR B POLYPEPTIDE 2"/>
    <property type="match status" value="1"/>
</dbReference>
<evidence type="ECO:0000256" key="1">
    <source>
        <dbReference type="SAM" id="MobiDB-lite"/>
    </source>
</evidence>
<gene>
    <name evidence="2" type="ORF">PFISCL1PPCAC_10118</name>
</gene>